<evidence type="ECO:0000313" key="1">
    <source>
        <dbReference type="EMBL" id="KAF3035088.1"/>
    </source>
</evidence>
<organism evidence="1 2">
    <name type="scientific">Didymella heteroderae</name>
    <dbReference type="NCBI Taxonomy" id="1769908"/>
    <lineage>
        <taxon>Eukaryota</taxon>
        <taxon>Fungi</taxon>
        <taxon>Dikarya</taxon>
        <taxon>Ascomycota</taxon>
        <taxon>Pezizomycotina</taxon>
        <taxon>Dothideomycetes</taxon>
        <taxon>Pleosporomycetidae</taxon>
        <taxon>Pleosporales</taxon>
        <taxon>Pleosporineae</taxon>
        <taxon>Didymellaceae</taxon>
        <taxon>Didymella</taxon>
    </lineage>
</organism>
<gene>
    <name evidence="1" type="ORF">E8E12_002076</name>
</gene>
<sequence length="228" mass="25064">MNIDPLALCGRIRTFSSVHVGATTYLHSRVVLTSSDRGIKSNHSRSLETGLESAYSWMNGLVVGNQTWSANTIQVGVNHATVSRFQNIVNKQIIYLRLPDGGPVGSGFATNKNESLRKLYAGDVETITTTDGKATTRSNISNGLSRMRPKPQVSACWTTKPASQMRGTTEKITQTMSCAGSFARRFNANLKKTGLDFKQNLAAFPTYAEHDQYMCMNNVEDDAKNTLF</sequence>
<protein>
    <submittedName>
        <fullName evidence="1">Uncharacterized protein</fullName>
    </submittedName>
</protein>
<keyword evidence="2" id="KW-1185">Reference proteome</keyword>
<dbReference type="AlphaFoldDB" id="A0A9P4WKQ9"/>
<reference evidence="1" key="1">
    <citation type="submission" date="2019-04" db="EMBL/GenBank/DDBJ databases">
        <title>Sequencing of skin fungus with MAO and IRED activity.</title>
        <authorList>
            <person name="Marsaioli A.J."/>
            <person name="Bonatto J.M.C."/>
            <person name="Reis Junior O."/>
        </authorList>
    </citation>
    <scope>NUCLEOTIDE SEQUENCE</scope>
    <source>
        <strain evidence="1">28M1</strain>
    </source>
</reference>
<dbReference type="EMBL" id="SWKV01000061">
    <property type="protein sequence ID" value="KAF3035088.1"/>
    <property type="molecule type" value="Genomic_DNA"/>
</dbReference>
<name>A0A9P4WKQ9_9PLEO</name>
<dbReference type="Proteomes" id="UP000758155">
    <property type="component" value="Unassembled WGS sequence"/>
</dbReference>
<evidence type="ECO:0000313" key="2">
    <source>
        <dbReference type="Proteomes" id="UP000758155"/>
    </source>
</evidence>
<dbReference type="OrthoDB" id="203440at2759"/>
<comment type="caution">
    <text evidence="1">The sequence shown here is derived from an EMBL/GenBank/DDBJ whole genome shotgun (WGS) entry which is preliminary data.</text>
</comment>
<proteinExistence type="predicted"/>
<accession>A0A9P4WKQ9</accession>